<name>A0ABP8MHR0_9BACT</name>
<evidence type="ECO:0000313" key="3">
    <source>
        <dbReference type="Proteomes" id="UP001501410"/>
    </source>
</evidence>
<comment type="caution">
    <text evidence="2">The sequence shown here is derived from an EMBL/GenBank/DDBJ whole genome shotgun (WGS) entry which is preliminary data.</text>
</comment>
<evidence type="ECO:0000256" key="1">
    <source>
        <dbReference type="SAM" id="MobiDB-lite"/>
    </source>
</evidence>
<dbReference type="NCBIfam" id="NF038190">
    <property type="entry name" value="VI_Cas13b"/>
    <property type="match status" value="1"/>
</dbReference>
<keyword evidence="3" id="KW-1185">Reference proteome</keyword>
<dbReference type="EMBL" id="BAABEZ010000001">
    <property type="protein sequence ID" value="GAA4449275.1"/>
    <property type="molecule type" value="Genomic_DNA"/>
</dbReference>
<feature type="region of interest" description="Disordered" evidence="1">
    <location>
        <begin position="1"/>
        <end position="20"/>
    </location>
</feature>
<organism evidence="2 3">
    <name type="scientific">Rurimicrobium arvi</name>
    <dbReference type="NCBI Taxonomy" id="2049916"/>
    <lineage>
        <taxon>Bacteria</taxon>
        <taxon>Pseudomonadati</taxon>
        <taxon>Bacteroidota</taxon>
        <taxon>Chitinophagia</taxon>
        <taxon>Chitinophagales</taxon>
        <taxon>Chitinophagaceae</taxon>
        <taxon>Rurimicrobium</taxon>
    </lineage>
</organism>
<protein>
    <submittedName>
        <fullName evidence="2">Uncharacterized protein</fullName>
    </submittedName>
</protein>
<accession>A0ABP8MHR0</accession>
<dbReference type="RefSeq" id="WP_344821991.1">
    <property type="nucleotide sequence ID" value="NZ_BAABEZ010000001.1"/>
</dbReference>
<sequence>MEYTTPFNKEQEDKNNKKTLANDPEYFGSYLNLARLNIYNISNHIAQKFEIKYNNQQVAVLDDEEKIVNSFLTNYNTKAFKEKERVIFDYTRRFLTISKIFDTETLPGTEKGKSENSGKNIQMFSKALGHLFRAINEFRNNYTHYYGWETETSRITTVSAELKQLLEISFNHGIQYSQQRFKEVLSAEDFELASKTILVNADNTITQDGMVFLIALFLDRENAFQFIGKVVGLKGTQKNSFLAKREALMAYCLRLPNDKFVSDNIKQAFSLDLINELSKCPKELYHVITETEQEQFHPKIQNALNIIENSVPDSVEDFEAYIQSISKRVRQENRFSFFALKYLDINETFKKIRFQIDLGKITLDKYSKILAGQETEREVVEDAKAFKRLQDLQEENTVLGSINKSTQNLKFRQFAPHYNFDNNKIGISLSEQLPIFTYNPQNGKQVKGALKQPVIDAFLSIHELPKILLLDLLHRGKAETIIEEFLTISNSKILNWKFIESIKSKLKHLSVFYKRSEGKKRTGEDHAAYNPVMLEELRARKKALNDLLQEEGLNDKQIPERILAYWLNIQNVDTERAVSDRIKLMKKDCKDRLHALKKQEETGEGKIPKIGEMATFVAKDIVDMIIDPEKKKKITSFYYDKIQECIALYADQEKKALLRQILEDDLKLYDKGGHPFLHKVRFQDVRYTKELYQNYLEEKGKKMILVGQKKTEKDVSWMQTQFYISKFDEKKRKKMTRVGLPDNLSELPVSINRLARPEHQLSEWFRYIMEGKEKTDRKKPIDLPTNLFDDALQVALQKSLSASGISFDSKDNYSKLFRLWWKHTRQDETQSFYAAVRAYEFEDITLNFQVNTKEKFEDYLPETTVSAIIKNKTARLKREQKPKQNLTVIDVRKKAALRIKITEREIRLIQEEDMLMLLMFEKMSHVPNCRLRDIGRLLHQTETIKQSIEGKLYFSPDGTKNINERTSIVKMITEERKRKDYSVLKKYLHDKRLPELFEYFPESVIPLTKLKLELGAYNKGRDIVFGSIFELEKAIITRHKNDFLNSTSSLQKSGKNHIQHKHYLEWLLSENKINTDDRDFLLMTRNTFSHNQFPQKQTMEKRIRFVESEKFALQIADAYERTIKSIIQQL</sequence>
<proteinExistence type="predicted"/>
<reference evidence="3" key="1">
    <citation type="journal article" date="2019" name="Int. J. Syst. Evol. Microbiol.">
        <title>The Global Catalogue of Microorganisms (GCM) 10K type strain sequencing project: providing services to taxonomists for standard genome sequencing and annotation.</title>
        <authorList>
            <consortium name="The Broad Institute Genomics Platform"/>
            <consortium name="The Broad Institute Genome Sequencing Center for Infectious Disease"/>
            <person name="Wu L."/>
            <person name="Ma J."/>
        </authorList>
    </citation>
    <scope>NUCLEOTIDE SEQUENCE [LARGE SCALE GENOMIC DNA]</scope>
    <source>
        <strain evidence="3">JCM 31921</strain>
    </source>
</reference>
<gene>
    <name evidence="2" type="ORF">GCM10023092_03130</name>
</gene>
<dbReference type="Proteomes" id="UP001501410">
    <property type="component" value="Unassembled WGS sequence"/>
</dbReference>
<evidence type="ECO:0000313" key="2">
    <source>
        <dbReference type="EMBL" id="GAA4449275.1"/>
    </source>
</evidence>